<dbReference type="GeneTree" id="ENSGT00390000010822"/>
<evidence type="ECO:0000256" key="10">
    <source>
        <dbReference type="ARBA" id="ARBA00046946"/>
    </source>
</evidence>
<dbReference type="GO" id="GO:0048254">
    <property type="term" value="P:snoRNA localization"/>
    <property type="evidence" value="ECO:0007669"/>
    <property type="project" value="TreeGrafter"/>
</dbReference>
<evidence type="ECO:0000256" key="11">
    <source>
        <dbReference type="PROSITE-ProRule" id="PRU00453"/>
    </source>
</evidence>
<organism evidence="13 14">
    <name type="scientific">Latimeria chalumnae</name>
    <name type="common">Coelacanth</name>
    <dbReference type="NCBI Taxonomy" id="7897"/>
    <lineage>
        <taxon>Eukaryota</taxon>
        <taxon>Metazoa</taxon>
        <taxon>Chordata</taxon>
        <taxon>Craniata</taxon>
        <taxon>Vertebrata</taxon>
        <taxon>Euteleostomi</taxon>
        <taxon>Coelacanthiformes</taxon>
        <taxon>Coelacanthidae</taxon>
        <taxon>Latimeria</taxon>
    </lineage>
</organism>
<dbReference type="CTD" id="9326"/>
<sequence>MEICGICAGEAPKYRCPACRTRYCSVPCCKKHKESCIPSEEPVPATVTLHVSPSLRGVVQAENQGNSRSVDNLLDEDEESDRVCPQKLKLLESEDLKDLLCNPHLRQLLLSIDQAEDKASVMKVTMQEPLFVEFADQCLKIVESPGKENAAPQ</sequence>
<dbReference type="PANTHER" id="PTHR13483:SF11">
    <property type="entry name" value="ZINC FINGER HIT DOMAIN-CONTAINING PROTEIN 3"/>
    <property type="match status" value="1"/>
</dbReference>
<keyword evidence="14" id="KW-1185">Reference proteome</keyword>
<evidence type="ECO:0000256" key="7">
    <source>
        <dbReference type="ARBA" id="ARBA00022771"/>
    </source>
</evidence>
<keyword evidence="7 11" id="KW-0863">Zinc-finger</keyword>
<keyword evidence="9" id="KW-0539">Nucleus</keyword>
<dbReference type="GO" id="GO:0005737">
    <property type="term" value="C:cytoplasm"/>
    <property type="evidence" value="ECO:0007669"/>
    <property type="project" value="UniProtKB-SubCell"/>
</dbReference>
<dbReference type="Proteomes" id="UP000008672">
    <property type="component" value="Unassembled WGS sequence"/>
</dbReference>
<keyword evidence="5" id="KW-0597">Phosphoprotein</keyword>
<dbReference type="InterPro" id="IPR007529">
    <property type="entry name" value="Znf_HIT"/>
</dbReference>
<feature type="domain" description="HIT-type" evidence="12">
    <location>
        <begin position="4"/>
        <end position="36"/>
    </location>
</feature>
<dbReference type="EMBL" id="AFYH01004293">
    <property type="status" value="NOT_ANNOTATED_CDS"/>
    <property type="molecule type" value="Genomic_DNA"/>
</dbReference>
<dbReference type="GeneID" id="102361838"/>
<comment type="subunit">
    <text evidence="10">Thyroid receptor interacting proteins (TRIPs) specifically interact with the ligand binding domain of the thyroid receptor (TR). Requires the presence of thyroid hormone for its interaction. Interacts with NUFIP1. Interacts (via HIT-type zinc finger) with the RUVBL1/RUVBL2 complex in the presence of ADP.</text>
</comment>
<protein>
    <recommendedName>
        <fullName evidence="3">Zinc finger HIT domain-containing protein 3</fullName>
    </recommendedName>
</protein>
<dbReference type="HOGENOM" id="CLU_117355_1_0_1"/>
<evidence type="ECO:0000256" key="2">
    <source>
        <dbReference type="ARBA" id="ARBA00004496"/>
    </source>
</evidence>
<reference evidence="14" key="1">
    <citation type="submission" date="2011-08" db="EMBL/GenBank/DDBJ databases">
        <title>The draft genome of Latimeria chalumnae.</title>
        <authorList>
            <person name="Di Palma F."/>
            <person name="Alfoldi J."/>
            <person name="Johnson J."/>
            <person name="Berlin A."/>
            <person name="Gnerre S."/>
            <person name="Jaffe D."/>
            <person name="MacCallum I."/>
            <person name="Young S."/>
            <person name="Walker B.J."/>
            <person name="Lander E."/>
            <person name="Lindblad-Toh K."/>
        </authorList>
    </citation>
    <scope>NUCLEOTIDE SEQUENCE [LARGE SCALE GENOMIC DNA]</scope>
    <source>
        <strain evidence="14">Wild caught</strain>
    </source>
</reference>
<dbReference type="InterPro" id="IPR048371">
    <property type="entry name" value="ZNHIT3_C"/>
</dbReference>
<accession>H3BD28</accession>
<keyword evidence="4" id="KW-0963">Cytoplasm</keyword>
<reference evidence="13" key="3">
    <citation type="submission" date="2025-09" db="UniProtKB">
        <authorList>
            <consortium name="Ensembl"/>
        </authorList>
    </citation>
    <scope>IDENTIFICATION</scope>
</reference>
<comment type="subcellular location">
    <subcellularLocation>
        <location evidence="2">Cytoplasm</location>
    </subcellularLocation>
    <subcellularLocation>
        <location evidence="1">Nucleus</location>
    </subcellularLocation>
</comment>
<evidence type="ECO:0000259" key="12">
    <source>
        <dbReference type="PROSITE" id="PS51083"/>
    </source>
</evidence>
<dbReference type="GO" id="GO:0000492">
    <property type="term" value="P:box C/D snoRNP assembly"/>
    <property type="evidence" value="ECO:0007669"/>
    <property type="project" value="TreeGrafter"/>
</dbReference>
<evidence type="ECO:0000313" key="14">
    <source>
        <dbReference type="Proteomes" id="UP000008672"/>
    </source>
</evidence>
<keyword evidence="8" id="KW-0862">Zinc</keyword>
<name>H3BD28_LATCH</name>
<dbReference type="Pfam" id="PF04438">
    <property type="entry name" value="zf-HIT"/>
    <property type="match status" value="1"/>
</dbReference>
<dbReference type="FunCoup" id="H3BD28">
    <property type="interactions" value="1789"/>
</dbReference>
<evidence type="ECO:0000256" key="6">
    <source>
        <dbReference type="ARBA" id="ARBA00022723"/>
    </source>
</evidence>
<dbReference type="STRING" id="7897.ENSLACP00000019799"/>
<evidence type="ECO:0000256" key="1">
    <source>
        <dbReference type="ARBA" id="ARBA00004123"/>
    </source>
</evidence>
<dbReference type="InParanoid" id="H3BD28"/>
<dbReference type="GO" id="GO:0005634">
    <property type="term" value="C:nucleus"/>
    <property type="evidence" value="ECO:0007669"/>
    <property type="project" value="UniProtKB-SubCell"/>
</dbReference>
<dbReference type="GO" id="GO:0070761">
    <property type="term" value="C:pre-snoRNP complex"/>
    <property type="evidence" value="ECO:0007669"/>
    <property type="project" value="TreeGrafter"/>
</dbReference>
<dbReference type="CDD" id="cd23024">
    <property type="entry name" value="zf-HIT_ZNHIT2-3"/>
    <property type="match status" value="1"/>
</dbReference>
<dbReference type="GO" id="GO:0021549">
    <property type="term" value="P:cerebellum development"/>
    <property type="evidence" value="ECO:0007669"/>
    <property type="project" value="Ensembl"/>
</dbReference>
<dbReference type="AlphaFoldDB" id="H3BD28"/>
<keyword evidence="6" id="KW-0479">Metal-binding</keyword>
<evidence type="ECO:0000313" key="13">
    <source>
        <dbReference type="Ensembl" id="ENSLACP00000019799.1"/>
    </source>
</evidence>
<dbReference type="Bgee" id="ENSLACG00000017408">
    <property type="expression patterns" value="Expressed in chordate pharynx and 6 other cell types or tissues"/>
</dbReference>
<evidence type="ECO:0000256" key="8">
    <source>
        <dbReference type="ARBA" id="ARBA00022833"/>
    </source>
</evidence>
<dbReference type="OMA" id="CNEAQSK"/>
<dbReference type="GO" id="GO:0000463">
    <property type="term" value="P:maturation of LSU-rRNA from tricistronic rRNA transcript (SSU-rRNA, 5.8S rRNA, LSU-rRNA)"/>
    <property type="evidence" value="ECO:0007669"/>
    <property type="project" value="TreeGrafter"/>
</dbReference>
<evidence type="ECO:0000256" key="9">
    <source>
        <dbReference type="ARBA" id="ARBA00023242"/>
    </source>
</evidence>
<evidence type="ECO:0000256" key="5">
    <source>
        <dbReference type="ARBA" id="ARBA00022553"/>
    </source>
</evidence>
<dbReference type="PANTHER" id="PTHR13483">
    <property type="entry name" value="BOX C_D SNORNA PROTEIN 1-RELATED"/>
    <property type="match status" value="1"/>
</dbReference>
<dbReference type="SUPFAM" id="SSF144232">
    <property type="entry name" value="HIT/MYND zinc finger-like"/>
    <property type="match status" value="1"/>
</dbReference>
<evidence type="ECO:0000256" key="3">
    <source>
        <dbReference type="ARBA" id="ARBA00021568"/>
    </source>
</evidence>
<dbReference type="Gene3D" id="3.30.60.190">
    <property type="match status" value="1"/>
</dbReference>
<dbReference type="Ensembl" id="ENSLACT00000019937.1">
    <property type="protein sequence ID" value="ENSLACP00000019799.1"/>
    <property type="gene ID" value="ENSLACG00000017408.1"/>
</dbReference>
<evidence type="ECO:0000256" key="4">
    <source>
        <dbReference type="ARBA" id="ARBA00022490"/>
    </source>
</evidence>
<dbReference type="PROSITE" id="PS51083">
    <property type="entry name" value="ZF_HIT"/>
    <property type="match status" value="1"/>
</dbReference>
<gene>
    <name evidence="13" type="primary">ZNHIT3</name>
</gene>
<proteinExistence type="predicted"/>
<dbReference type="RefSeq" id="XP_064425017.1">
    <property type="nucleotide sequence ID" value="XM_064568947.1"/>
</dbReference>
<reference evidence="13" key="2">
    <citation type="submission" date="2025-08" db="UniProtKB">
        <authorList>
            <consortium name="Ensembl"/>
        </authorList>
    </citation>
    <scope>IDENTIFICATION</scope>
</reference>
<dbReference type="eggNOG" id="KOG2857">
    <property type="taxonomic scope" value="Eukaryota"/>
</dbReference>
<dbReference type="InterPro" id="IPR051639">
    <property type="entry name" value="BCD1"/>
</dbReference>
<dbReference type="Pfam" id="PF21373">
    <property type="entry name" value="ZNHIT3_C"/>
    <property type="match status" value="1"/>
</dbReference>
<dbReference type="GO" id="GO:0008270">
    <property type="term" value="F:zinc ion binding"/>
    <property type="evidence" value="ECO:0007669"/>
    <property type="project" value="UniProtKB-UniRule"/>
</dbReference>